<evidence type="ECO:0000313" key="2">
    <source>
        <dbReference type="EMBL" id="SEF64777.1"/>
    </source>
</evidence>
<evidence type="ECO:0000256" key="1">
    <source>
        <dbReference type="SAM" id="MobiDB-lite"/>
    </source>
</evidence>
<organism evidence="2 3">
    <name type="scientific">Nitrosospira multiformis (strain ATCC 25196 / NCIMB 11849 / C 71)</name>
    <dbReference type="NCBI Taxonomy" id="323848"/>
    <lineage>
        <taxon>Bacteria</taxon>
        <taxon>Pseudomonadati</taxon>
        <taxon>Pseudomonadota</taxon>
        <taxon>Betaproteobacteria</taxon>
        <taxon>Nitrosomonadales</taxon>
        <taxon>Nitrosomonadaceae</taxon>
        <taxon>Nitrosospira</taxon>
    </lineage>
</organism>
<protein>
    <submittedName>
        <fullName evidence="2">Uncharacterized protein</fullName>
    </submittedName>
</protein>
<gene>
    <name evidence="2" type="ORF">SAMN05216403_10538</name>
</gene>
<feature type="compositionally biased region" description="Basic and acidic residues" evidence="1">
    <location>
        <begin position="53"/>
        <end position="90"/>
    </location>
</feature>
<reference evidence="2 3" key="1">
    <citation type="submission" date="2016-10" db="EMBL/GenBank/DDBJ databases">
        <authorList>
            <person name="de Groot N.N."/>
        </authorList>
    </citation>
    <scope>NUCLEOTIDE SEQUENCE [LARGE SCALE GENOMIC DNA]</scope>
    <source>
        <strain evidence="2 3">Nl13</strain>
    </source>
</reference>
<dbReference type="AlphaFoldDB" id="A0A1H5TRZ3"/>
<sequence length="115" mass="13474">MQAAGTRCAERIYFHEFVLQDLHEHTSQEWAERIRAPSLRATVEAGQGNRMSSKGERRGMKETMVIRHLRENSAREKQDGKAEVRAERPRTGPSACSRLRWFRARRFCFFCLHDP</sequence>
<feature type="region of interest" description="Disordered" evidence="1">
    <location>
        <begin position="42"/>
        <end position="93"/>
    </location>
</feature>
<name>A0A1H5TRZ3_NITMU</name>
<proteinExistence type="predicted"/>
<accession>A0A1H5TRZ3</accession>
<dbReference type="Proteomes" id="UP000236751">
    <property type="component" value="Unassembled WGS sequence"/>
</dbReference>
<dbReference type="EMBL" id="FNVK01000005">
    <property type="protein sequence ID" value="SEF64777.1"/>
    <property type="molecule type" value="Genomic_DNA"/>
</dbReference>
<evidence type="ECO:0000313" key="3">
    <source>
        <dbReference type="Proteomes" id="UP000236751"/>
    </source>
</evidence>